<evidence type="ECO:0000256" key="1">
    <source>
        <dbReference type="ARBA" id="ARBA00012513"/>
    </source>
</evidence>
<dbReference type="AlphaFoldDB" id="A0A1A8WHM5"/>
<evidence type="ECO:0000256" key="6">
    <source>
        <dbReference type="ARBA" id="ARBA00022840"/>
    </source>
</evidence>
<dbReference type="PANTHER" id="PTHR24058:SF103">
    <property type="entry name" value="SERINE_THREONINE-PROTEIN KINASE PRP4 HOMOLOG"/>
    <property type="match status" value="1"/>
</dbReference>
<evidence type="ECO:0000313" key="12">
    <source>
        <dbReference type="Proteomes" id="UP000078546"/>
    </source>
</evidence>
<dbReference type="CDD" id="cd14135">
    <property type="entry name" value="STKc_PRP4"/>
    <property type="match status" value="1"/>
</dbReference>
<accession>A0A1A8WHM5</accession>
<feature type="compositionally biased region" description="Basic and acidic residues" evidence="9">
    <location>
        <begin position="58"/>
        <end position="78"/>
    </location>
</feature>
<dbReference type="SMART" id="SM00220">
    <property type="entry name" value="S_TKc"/>
    <property type="match status" value="1"/>
</dbReference>
<feature type="compositionally biased region" description="Low complexity" evidence="9">
    <location>
        <begin position="79"/>
        <end position="98"/>
    </location>
</feature>
<dbReference type="Pfam" id="PF00069">
    <property type="entry name" value="Pkinase"/>
    <property type="match status" value="1"/>
</dbReference>
<dbReference type="SUPFAM" id="SSF56112">
    <property type="entry name" value="Protein kinase-like (PK-like)"/>
    <property type="match status" value="1"/>
</dbReference>
<evidence type="ECO:0000259" key="10">
    <source>
        <dbReference type="PROSITE" id="PS50011"/>
    </source>
</evidence>
<keyword evidence="5 11" id="KW-0418">Kinase</keyword>
<proteinExistence type="inferred from homology"/>
<keyword evidence="3" id="KW-0808">Transferase</keyword>
<evidence type="ECO:0000256" key="3">
    <source>
        <dbReference type="ARBA" id="ARBA00022679"/>
    </source>
</evidence>
<feature type="compositionally biased region" description="Low complexity" evidence="9">
    <location>
        <begin position="180"/>
        <end position="198"/>
    </location>
</feature>
<dbReference type="InterPro" id="IPR000719">
    <property type="entry name" value="Prot_kinase_dom"/>
</dbReference>
<feature type="region of interest" description="Disordered" evidence="9">
    <location>
        <begin position="1"/>
        <end position="98"/>
    </location>
</feature>
<evidence type="ECO:0000256" key="5">
    <source>
        <dbReference type="ARBA" id="ARBA00022777"/>
    </source>
</evidence>
<evidence type="ECO:0000256" key="8">
    <source>
        <dbReference type="PROSITE-ProRule" id="PRU10141"/>
    </source>
</evidence>
<keyword evidence="4 8" id="KW-0547">Nucleotide-binding</keyword>
<feature type="domain" description="Protein kinase" evidence="10">
    <location>
        <begin position="426"/>
        <end position="748"/>
    </location>
</feature>
<dbReference type="GO" id="GO:0004674">
    <property type="term" value="F:protein serine/threonine kinase activity"/>
    <property type="evidence" value="ECO:0007669"/>
    <property type="project" value="UniProtKB-KW"/>
</dbReference>
<sequence>MKKYHLTSSSSNMAKDKRSRMMFNSHGSDNEETSKRVKKHHKSNYSEKIPDNGSYKKKNYEKEKSKEKLKNDQKKNSKENINSFSSPNSTSSNSDTNNLDANLSSGSCNSFHTSTQFAKLLQMRQFSSNSESGFKILKEEENEDKFLEERRRKREAIKERLKGLVNYNNDNTIQAEGLDSCSNPNNDTNNNNSNSNNKCNRDSRNNVDDYEGNGISANSSTKKNDESENVFFNYKKSDLTESVNEIPLILDDMEQNDAACIFAPNKEVMEETCSSLSSDHEVIEEKSTNEKNEVTKESNDLYSDLKKKINEEKTKIRAFIIKQKELHERNKMSIDDSLYIHKNKESSTLSKHLLAYKNRVMQEEEDNENDDVDMFSSVQSNKKRRMENILITDYYTTSNANLSDNWNDSEGYYKAIVGEVIDNRYSVVCELVGKGVFSNVLKCYDMVSKIPVAIKVIRDNDMMKKAAEKEISILKKLNDYDKDNKRHIVRLLRSIKYKNHLCLVFEWMWGNLRIALKKYGNGYGLNATAVHCYTKQLFIALRHMRKCRIMHADLKPDNILINEKFNALKVCDLGSASDISENEITSYLVSRFYRAPEIILGFRYDAQIDVWSAAATIFELATGKILFPGKSNNHMIKLMMEYKGKFSHKMIKGGHFYAQHFNENLDFVYVDRDYYTKKEVIRVISDLRPTKSITCELLEHQYWLKGNSPKMQFLKKKIKQLGDLLEKCLMLDPSKRYTPDQALQHPYLRESIHFSKAQNE</sequence>
<reference evidence="12" key="1">
    <citation type="submission" date="2016-05" db="EMBL/GenBank/DDBJ databases">
        <authorList>
            <person name="Naeem Raeece"/>
        </authorList>
    </citation>
    <scope>NUCLEOTIDE SEQUENCE [LARGE SCALE GENOMIC DNA]</scope>
</reference>
<dbReference type="PROSITE" id="PS00108">
    <property type="entry name" value="PROTEIN_KINASE_ST"/>
    <property type="match status" value="1"/>
</dbReference>
<dbReference type="GO" id="GO:0005524">
    <property type="term" value="F:ATP binding"/>
    <property type="evidence" value="ECO:0007669"/>
    <property type="project" value="UniProtKB-UniRule"/>
</dbReference>
<evidence type="ECO:0000256" key="9">
    <source>
        <dbReference type="SAM" id="MobiDB-lite"/>
    </source>
</evidence>
<keyword evidence="2" id="KW-0723">Serine/threonine-protein kinase</keyword>
<dbReference type="PANTHER" id="PTHR24058">
    <property type="entry name" value="DUAL SPECIFICITY PROTEIN KINASE"/>
    <property type="match status" value="1"/>
</dbReference>
<dbReference type="Gene3D" id="3.30.200.20">
    <property type="entry name" value="Phosphorylase Kinase, domain 1"/>
    <property type="match status" value="1"/>
</dbReference>
<name>A0A1A8WHM5_PLAOA</name>
<dbReference type="InterPro" id="IPR050494">
    <property type="entry name" value="Ser_Thr_dual-spec_kinase"/>
</dbReference>
<dbReference type="GO" id="GO:0045292">
    <property type="term" value="P:mRNA cis splicing, via spliceosome"/>
    <property type="evidence" value="ECO:0007669"/>
    <property type="project" value="InterPro"/>
</dbReference>
<evidence type="ECO:0000256" key="7">
    <source>
        <dbReference type="ARBA" id="ARBA00023596"/>
    </source>
</evidence>
<evidence type="ECO:0000256" key="2">
    <source>
        <dbReference type="ARBA" id="ARBA00022527"/>
    </source>
</evidence>
<dbReference type="PROSITE" id="PS00107">
    <property type="entry name" value="PROTEIN_KINASE_ATP"/>
    <property type="match status" value="1"/>
</dbReference>
<evidence type="ECO:0000256" key="4">
    <source>
        <dbReference type="ARBA" id="ARBA00022741"/>
    </source>
</evidence>
<dbReference type="InterPro" id="IPR044092">
    <property type="entry name" value="STKc_PRP4"/>
</dbReference>
<dbReference type="FunFam" id="3.30.200.20:FF:000440">
    <property type="entry name" value="CMGC/DYRK/PRP4 protein kinase, variant"/>
    <property type="match status" value="1"/>
</dbReference>
<comment type="similarity">
    <text evidence="7">Belongs to the protein kinase superfamily. CMGC Ser/Thr protein kinase family.</text>
</comment>
<dbReference type="EMBL" id="FLQV01000349">
    <property type="protein sequence ID" value="SBS90720.1"/>
    <property type="molecule type" value="Genomic_DNA"/>
</dbReference>
<keyword evidence="6 8" id="KW-0067">ATP-binding</keyword>
<dbReference type="InterPro" id="IPR011009">
    <property type="entry name" value="Kinase-like_dom_sf"/>
</dbReference>
<feature type="region of interest" description="Disordered" evidence="9">
    <location>
        <begin position="175"/>
        <end position="225"/>
    </location>
</feature>
<dbReference type="Proteomes" id="UP000078546">
    <property type="component" value="Unassembled WGS sequence"/>
</dbReference>
<dbReference type="Gene3D" id="1.10.510.10">
    <property type="entry name" value="Transferase(Phosphotransferase) domain 1"/>
    <property type="match status" value="1"/>
</dbReference>
<dbReference type="FunFam" id="1.10.510.10:FF:000078">
    <property type="entry name" value="Serine/threonine-protein kinase PRP4 homolog"/>
    <property type="match status" value="1"/>
</dbReference>
<gene>
    <name evidence="11" type="ORF">POVCU1_018950</name>
</gene>
<dbReference type="InterPro" id="IPR017441">
    <property type="entry name" value="Protein_kinase_ATP_BS"/>
</dbReference>
<feature type="binding site" evidence="8">
    <location>
        <position position="455"/>
    </location>
    <ligand>
        <name>ATP</name>
        <dbReference type="ChEBI" id="CHEBI:30616"/>
    </ligand>
</feature>
<protein>
    <recommendedName>
        <fullName evidence="1">non-specific serine/threonine protein kinase</fullName>
        <ecNumber evidence="1">2.7.11.1</ecNumber>
    </recommendedName>
</protein>
<evidence type="ECO:0000313" key="11">
    <source>
        <dbReference type="EMBL" id="SBS90720.1"/>
    </source>
</evidence>
<feature type="compositionally biased region" description="Polar residues" evidence="9">
    <location>
        <begin position="1"/>
        <end position="13"/>
    </location>
</feature>
<dbReference type="InterPro" id="IPR008271">
    <property type="entry name" value="Ser/Thr_kinase_AS"/>
</dbReference>
<dbReference type="EC" id="2.7.11.1" evidence="1"/>
<dbReference type="PROSITE" id="PS50011">
    <property type="entry name" value="PROTEIN_KINASE_DOM"/>
    <property type="match status" value="1"/>
</dbReference>
<organism evidence="11 12">
    <name type="scientific">Plasmodium ovale curtisi</name>
    <dbReference type="NCBI Taxonomy" id="864141"/>
    <lineage>
        <taxon>Eukaryota</taxon>
        <taxon>Sar</taxon>
        <taxon>Alveolata</taxon>
        <taxon>Apicomplexa</taxon>
        <taxon>Aconoidasida</taxon>
        <taxon>Haemosporida</taxon>
        <taxon>Plasmodiidae</taxon>
        <taxon>Plasmodium</taxon>
        <taxon>Plasmodium (Plasmodium)</taxon>
    </lineage>
</organism>